<evidence type="ECO:0000313" key="4">
    <source>
        <dbReference type="Proteomes" id="UP001597116"/>
    </source>
</evidence>
<dbReference type="CDD" id="cd06533">
    <property type="entry name" value="Glyco_transf_WecG_TagA"/>
    <property type="match status" value="1"/>
</dbReference>
<dbReference type="Pfam" id="PF03808">
    <property type="entry name" value="Glyco_tran_WecG"/>
    <property type="match status" value="1"/>
</dbReference>
<dbReference type="RefSeq" id="WP_265989790.1">
    <property type="nucleotide sequence ID" value="NZ_CP110973.1"/>
</dbReference>
<dbReference type="NCBIfam" id="TIGR00696">
    <property type="entry name" value="wecG_tagA_cpsF"/>
    <property type="match status" value="1"/>
</dbReference>
<dbReference type="PANTHER" id="PTHR34136:SF1">
    <property type="entry name" value="UDP-N-ACETYL-D-MANNOSAMINURONIC ACID TRANSFERASE"/>
    <property type="match status" value="1"/>
</dbReference>
<gene>
    <name evidence="3" type="ORF">ACFQ4C_03635</name>
</gene>
<dbReference type="EMBL" id="JBHTLP010000002">
    <property type="protein sequence ID" value="MFD1140180.1"/>
    <property type="molecule type" value="Genomic_DNA"/>
</dbReference>
<keyword evidence="1" id="KW-0328">Glycosyltransferase</keyword>
<protein>
    <submittedName>
        <fullName evidence="3">WecB/TagA/CpsF family glycosyltransferase</fullName>
    </submittedName>
</protein>
<reference evidence="4" key="1">
    <citation type="journal article" date="2019" name="Int. J. Syst. Evol. Microbiol.">
        <title>The Global Catalogue of Microorganisms (GCM) 10K type strain sequencing project: providing services to taxonomists for standard genome sequencing and annotation.</title>
        <authorList>
            <consortium name="The Broad Institute Genomics Platform"/>
            <consortium name="The Broad Institute Genome Sequencing Center for Infectious Disease"/>
            <person name="Wu L."/>
            <person name="Ma J."/>
        </authorList>
    </citation>
    <scope>NUCLEOTIDE SEQUENCE [LARGE SCALE GENOMIC DNA]</scope>
    <source>
        <strain evidence="4">CCUG 55608</strain>
    </source>
</reference>
<dbReference type="InterPro" id="IPR004629">
    <property type="entry name" value="WecG_TagA_CpsF"/>
</dbReference>
<keyword evidence="2" id="KW-0808">Transferase</keyword>
<comment type="caution">
    <text evidence="3">The sequence shown here is derived from an EMBL/GenBank/DDBJ whole genome shotgun (WGS) entry which is preliminary data.</text>
</comment>
<proteinExistence type="predicted"/>
<evidence type="ECO:0000256" key="1">
    <source>
        <dbReference type="ARBA" id="ARBA00022676"/>
    </source>
</evidence>
<organism evidence="3 4">
    <name type="scientific">Larkinella insperata</name>
    <dbReference type="NCBI Taxonomy" id="332158"/>
    <lineage>
        <taxon>Bacteria</taxon>
        <taxon>Pseudomonadati</taxon>
        <taxon>Bacteroidota</taxon>
        <taxon>Cytophagia</taxon>
        <taxon>Cytophagales</taxon>
        <taxon>Spirosomataceae</taxon>
        <taxon>Larkinella</taxon>
    </lineage>
</organism>
<evidence type="ECO:0000256" key="2">
    <source>
        <dbReference type="ARBA" id="ARBA00022679"/>
    </source>
</evidence>
<evidence type="ECO:0000313" key="3">
    <source>
        <dbReference type="EMBL" id="MFD1140180.1"/>
    </source>
</evidence>
<name>A0ABW3QJS7_9BACT</name>
<sequence>MNTTFIRNDPSETLSPALTTMVMGYPVFSGSLDQLSISNQDTLLINTMSPNSYGLAQKDSFFEEALKKCDVLTLDGIGVAVGSLLLNGKNIKKIAGADTFDYFTSYFNQRGGRCFFVGSTETTLKKIVAQLALDYPQLEADYYSPPYKHELTAEDSAPIIERINAFKPDVVFVGMSAPKQEKWAYQNKPYLNTKVIATIGNVFDWYAGNSKRPAQLWIDLRLEWLVRIFLRPEIFRRNTRNQLIFVKDMLLCFTRLKKMPK</sequence>
<dbReference type="PANTHER" id="PTHR34136">
    <property type="match status" value="1"/>
</dbReference>
<accession>A0ABW3QJS7</accession>
<keyword evidence="4" id="KW-1185">Reference proteome</keyword>
<dbReference type="Proteomes" id="UP001597116">
    <property type="component" value="Unassembled WGS sequence"/>
</dbReference>